<evidence type="ECO:0000313" key="3">
    <source>
        <dbReference type="Proteomes" id="UP001151532"/>
    </source>
</evidence>
<name>A0A9Q0ZWJ7_SALPP</name>
<comment type="caution">
    <text evidence="2">The sequence shown here is derived from an EMBL/GenBank/DDBJ whole genome shotgun (WGS) entry which is preliminary data.</text>
</comment>
<keyword evidence="1" id="KW-0732">Signal</keyword>
<protein>
    <recommendedName>
        <fullName evidence="4">Secreted protein</fullName>
    </recommendedName>
</protein>
<keyword evidence="3" id="KW-1185">Reference proteome</keyword>
<accession>A0A9Q0ZWJ7</accession>
<reference evidence="2" key="1">
    <citation type="submission" date="2022-11" db="EMBL/GenBank/DDBJ databases">
        <authorList>
            <person name="Hyden B.L."/>
            <person name="Feng K."/>
            <person name="Yates T."/>
            <person name="Jawdy S."/>
            <person name="Smart L.B."/>
            <person name="Muchero W."/>
        </authorList>
    </citation>
    <scope>NUCLEOTIDE SEQUENCE</scope>
    <source>
        <tissue evidence="2">Shoot tip</tissue>
    </source>
</reference>
<evidence type="ECO:0008006" key="4">
    <source>
        <dbReference type="Google" id="ProtNLM"/>
    </source>
</evidence>
<gene>
    <name evidence="2" type="ORF">OIU79_030152</name>
</gene>
<evidence type="ECO:0000256" key="1">
    <source>
        <dbReference type="SAM" id="SignalP"/>
    </source>
</evidence>
<feature type="chain" id="PRO_5040360374" description="Secreted protein" evidence="1">
    <location>
        <begin position="30"/>
        <end position="81"/>
    </location>
</feature>
<dbReference type="EMBL" id="JAPFFK010000008">
    <property type="protein sequence ID" value="KAJ6749202.1"/>
    <property type="molecule type" value="Genomic_DNA"/>
</dbReference>
<evidence type="ECO:0000313" key="2">
    <source>
        <dbReference type="EMBL" id="KAJ6749202.1"/>
    </source>
</evidence>
<reference evidence="2" key="2">
    <citation type="journal article" date="2023" name="Int. J. Mol. Sci.">
        <title>De Novo Assembly and Annotation of 11 Diverse Shrub Willow (Salix) Genomes Reveals Novel Gene Organization in Sex-Linked Regions.</title>
        <authorList>
            <person name="Hyden B."/>
            <person name="Feng K."/>
            <person name="Yates T.B."/>
            <person name="Jawdy S."/>
            <person name="Cereghino C."/>
            <person name="Smart L.B."/>
            <person name="Muchero W."/>
        </authorList>
    </citation>
    <scope>NUCLEOTIDE SEQUENCE</scope>
    <source>
        <tissue evidence="2">Shoot tip</tissue>
    </source>
</reference>
<dbReference type="AlphaFoldDB" id="A0A9Q0ZWJ7"/>
<proteinExistence type="predicted"/>
<organism evidence="2 3">
    <name type="scientific">Salix purpurea</name>
    <name type="common">Purple osier willow</name>
    <dbReference type="NCBI Taxonomy" id="77065"/>
    <lineage>
        <taxon>Eukaryota</taxon>
        <taxon>Viridiplantae</taxon>
        <taxon>Streptophyta</taxon>
        <taxon>Embryophyta</taxon>
        <taxon>Tracheophyta</taxon>
        <taxon>Spermatophyta</taxon>
        <taxon>Magnoliopsida</taxon>
        <taxon>eudicotyledons</taxon>
        <taxon>Gunneridae</taxon>
        <taxon>Pentapetalae</taxon>
        <taxon>rosids</taxon>
        <taxon>fabids</taxon>
        <taxon>Malpighiales</taxon>
        <taxon>Salicaceae</taxon>
        <taxon>Saliceae</taxon>
        <taxon>Salix</taxon>
    </lineage>
</organism>
<sequence length="81" mass="9397">MMASRSRSFCHLSSLIICIICWQLIPTNRTSIPNPQPWHNAFTMITVHTRQLFHSLPHIYIILANCTNCIITLNIPFHQKP</sequence>
<dbReference type="Proteomes" id="UP001151532">
    <property type="component" value="Chromosome 12"/>
</dbReference>
<feature type="signal peptide" evidence="1">
    <location>
        <begin position="1"/>
        <end position="29"/>
    </location>
</feature>